<name>A0AAN6Y6Q9_9PEZI</name>
<evidence type="ECO:0000313" key="9">
    <source>
        <dbReference type="Proteomes" id="UP001301769"/>
    </source>
</evidence>
<comment type="caution">
    <text evidence="8">The sequence shown here is derived from an EMBL/GenBank/DDBJ whole genome shotgun (WGS) entry which is preliminary data.</text>
</comment>
<proteinExistence type="predicted"/>
<dbReference type="Proteomes" id="UP001301769">
    <property type="component" value="Unassembled WGS sequence"/>
</dbReference>
<accession>A0AAN6Y6Q9</accession>
<keyword evidence="9" id="KW-1185">Reference proteome</keyword>
<dbReference type="PANTHER" id="PTHR31845:SF21">
    <property type="entry name" value="REGULATORY PROTEIN LEU3"/>
    <property type="match status" value="1"/>
</dbReference>
<dbReference type="Pfam" id="PF00172">
    <property type="entry name" value="Zn_clus"/>
    <property type="match status" value="1"/>
</dbReference>
<organism evidence="8 9">
    <name type="scientific">Rhypophila decipiens</name>
    <dbReference type="NCBI Taxonomy" id="261697"/>
    <lineage>
        <taxon>Eukaryota</taxon>
        <taxon>Fungi</taxon>
        <taxon>Dikarya</taxon>
        <taxon>Ascomycota</taxon>
        <taxon>Pezizomycotina</taxon>
        <taxon>Sordariomycetes</taxon>
        <taxon>Sordariomycetidae</taxon>
        <taxon>Sordariales</taxon>
        <taxon>Naviculisporaceae</taxon>
        <taxon>Rhypophila</taxon>
    </lineage>
</organism>
<dbReference type="SUPFAM" id="SSF57701">
    <property type="entry name" value="Zn2/Cys6 DNA-binding domain"/>
    <property type="match status" value="1"/>
</dbReference>
<dbReference type="PROSITE" id="PS50048">
    <property type="entry name" value="ZN2_CY6_FUNGAL_2"/>
    <property type="match status" value="1"/>
</dbReference>
<reference evidence="8" key="1">
    <citation type="journal article" date="2023" name="Mol. Phylogenet. Evol.">
        <title>Genome-scale phylogeny and comparative genomics of the fungal order Sordariales.</title>
        <authorList>
            <person name="Hensen N."/>
            <person name="Bonometti L."/>
            <person name="Westerberg I."/>
            <person name="Brannstrom I.O."/>
            <person name="Guillou S."/>
            <person name="Cros-Aarteil S."/>
            <person name="Calhoun S."/>
            <person name="Haridas S."/>
            <person name="Kuo A."/>
            <person name="Mondo S."/>
            <person name="Pangilinan J."/>
            <person name="Riley R."/>
            <person name="LaButti K."/>
            <person name="Andreopoulos B."/>
            <person name="Lipzen A."/>
            <person name="Chen C."/>
            <person name="Yan M."/>
            <person name="Daum C."/>
            <person name="Ng V."/>
            <person name="Clum A."/>
            <person name="Steindorff A."/>
            <person name="Ohm R.A."/>
            <person name="Martin F."/>
            <person name="Silar P."/>
            <person name="Natvig D.O."/>
            <person name="Lalanne C."/>
            <person name="Gautier V."/>
            <person name="Ament-Velasquez S.L."/>
            <person name="Kruys A."/>
            <person name="Hutchinson M.I."/>
            <person name="Powell A.J."/>
            <person name="Barry K."/>
            <person name="Miller A.N."/>
            <person name="Grigoriev I.V."/>
            <person name="Debuchy R."/>
            <person name="Gladieux P."/>
            <person name="Hiltunen Thoren M."/>
            <person name="Johannesson H."/>
        </authorList>
    </citation>
    <scope>NUCLEOTIDE SEQUENCE</scope>
    <source>
        <strain evidence="8">PSN293</strain>
    </source>
</reference>
<dbReference type="CDD" id="cd12148">
    <property type="entry name" value="fungal_TF_MHR"/>
    <property type="match status" value="1"/>
</dbReference>
<gene>
    <name evidence="8" type="ORF">QBC37DRAFT_424042</name>
</gene>
<evidence type="ECO:0000256" key="4">
    <source>
        <dbReference type="ARBA" id="ARBA00023163"/>
    </source>
</evidence>
<comment type="subcellular location">
    <subcellularLocation>
        <location evidence="1">Nucleus</location>
    </subcellularLocation>
</comment>
<dbReference type="InterPro" id="IPR001138">
    <property type="entry name" value="Zn2Cys6_DnaBD"/>
</dbReference>
<dbReference type="GO" id="GO:0000981">
    <property type="term" value="F:DNA-binding transcription factor activity, RNA polymerase II-specific"/>
    <property type="evidence" value="ECO:0007669"/>
    <property type="project" value="InterPro"/>
</dbReference>
<dbReference type="PANTHER" id="PTHR31845">
    <property type="entry name" value="FINGER DOMAIN PROTEIN, PUTATIVE-RELATED"/>
    <property type="match status" value="1"/>
</dbReference>
<dbReference type="EMBL" id="MU858118">
    <property type="protein sequence ID" value="KAK4212925.1"/>
    <property type="molecule type" value="Genomic_DNA"/>
</dbReference>
<keyword evidence="5" id="KW-0539">Nucleus</keyword>
<feature type="compositionally biased region" description="Polar residues" evidence="6">
    <location>
        <begin position="1"/>
        <end position="14"/>
    </location>
</feature>
<dbReference type="InterPro" id="IPR036864">
    <property type="entry name" value="Zn2-C6_fun-type_DNA-bd_sf"/>
</dbReference>
<feature type="region of interest" description="Disordered" evidence="6">
    <location>
        <begin position="1"/>
        <end position="31"/>
    </location>
</feature>
<feature type="region of interest" description="Disordered" evidence="6">
    <location>
        <begin position="621"/>
        <end position="642"/>
    </location>
</feature>
<dbReference type="AlphaFoldDB" id="A0AAN6Y6Q9"/>
<protein>
    <recommendedName>
        <fullName evidence="7">Zn(2)-C6 fungal-type domain-containing protein</fullName>
    </recommendedName>
</protein>
<evidence type="ECO:0000256" key="3">
    <source>
        <dbReference type="ARBA" id="ARBA00023125"/>
    </source>
</evidence>
<evidence type="ECO:0000256" key="1">
    <source>
        <dbReference type="ARBA" id="ARBA00004123"/>
    </source>
</evidence>
<evidence type="ECO:0000256" key="2">
    <source>
        <dbReference type="ARBA" id="ARBA00023015"/>
    </source>
</evidence>
<feature type="domain" description="Zn(2)-C6 fungal-type" evidence="7">
    <location>
        <begin position="39"/>
        <end position="72"/>
    </location>
</feature>
<dbReference type="CDD" id="cd00067">
    <property type="entry name" value="GAL4"/>
    <property type="match status" value="1"/>
</dbReference>
<reference evidence="8" key="2">
    <citation type="submission" date="2023-05" db="EMBL/GenBank/DDBJ databases">
        <authorList>
            <consortium name="Lawrence Berkeley National Laboratory"/>
            <person name="Steindorff A."/>
            <person name="Hensen N."/>
            <person name="Bonometti L."/>
            <person name="Westerberg I."/>
            <person name="Brannstrom I.O."/>
            <person name="Guillou S."/>
            <person name="Cros-Aarteil S."/>
            <person name="Calhoun S."/>
            <person name="Haridas S."/>
            <person name="Kuo A."/>
            <person name="Mondo S."/>
            <person name="Pangilinan J."/>
            <person name="Riley R."/>
            <person name="Labutti K."/>
            <person name="Andreopoulos B."/>
            <person name="Lipzen A."/>
            <person name="Chen C."/>
            <person name="Yanf M."/>
            <person name="Daum C."/>
            <person name="Ng V."/>
            <person name="Clum A."/>
            <person name="Ohm R."/>
            <person name="Martin F."/>
            <person name="Silar P."/>
            <person name="Natvig D."/>
            <person name="Lalanne C."/>
            <person name="Gautier V."/>
            <person name="Ament-Velasquez S.L."/>
            <person name="Kruys A."/>
            <person name="Hutchinson M.I."/>
            <person name="Powell A.J."/>
            <person name="Barry K."/>
            <person name="Miller A.N."/>
            <person name="Grigoriev I.V."/>
            <person name="Debuchy R."/>
            <person name="Gladieux P."/>
            <person name="Thoren M.H."/>
            <person name="Johannesson H."/>
        </authorList>
    </citation>
    <scope>NUCLEOTIDE SEQUENCE</scope>
    <source>
        <strain evidence="8">PSN293</strain>
    </source>
</reference>
<evidence type="ECO:0000313" key="8">
    <source>
        <dbReference type="EMBL" id="KAK4212925.1"/>
    </source>
</evidence>
<dbReference type="SMART" id="SM00066">
    <property type="entry name" value="GAL4"/>
    <property type="match status" value="1"/>
</dbReference>
<evidence type="ECO:0000259" key="7">
    <source>
        <dbReference type="PROSITE" id="PS50048"/>
    </source>
</evidence>
<sequence length="704" mass="78285">MAERSQSPPESSAVGQDHVRDTPAPGRIPEPVRIRRNTACVRCRDAKVKCNASLTPNQPCMRCSKLELKCVVDKSHKRTSRRSKLEELAAELQTIKDAVAPGPLLQGAHAVEMTPSVHSVPGPAPVSVHLPPLHQATVASASTDSYLAAPPNFFGRPRPYSISAETTMMTPSRSDGASSGQQQRPAEPRALGSRVFSGEDIDYYFEKYFEHFHPYFPIIRCRDADVCYKRGPVMFWAIILVACRRFPRDSTVYQFLMDTLLPEIWNEVSQPPLRLATINTLLIVAAWPPPTIRFLTDPSLIFTGIAMNSAFLTGLHTGHGSHSEFRSPLYKFDTTDEEATFTWAGVAILSHRVSSYMGCPSTNSPFNKTIDKLLDGTSIFPLPQYFQTHLETARFGNRVSRTMCSSLEEAQGVSHHLVTQMEEEFTKIQSLVYSQNSDLDNFILLSTLLEIQIYYFMPLPGYSQETLKRNVIKCYTTSESLLNSAINLHRQTSFLYYAPHFVFRIFLNAICVIMSVHLSSFAKGFQNPASSSSGQDIDALVREGINAMRLASVQEGDLHMRVTNMLEKYWGLRRHLPKADTIQDLGVSFFTRRLGASLTFDCLRRWKRDVEQARDMDIETRGSCAGTPLPAPSQQGQGQVGGGDAVAQVDVAQVAGANADLGLQTTATAADPFQRFDWNAFMDDFDWSFTSTGNYLGGLPSMTS</sequence>
<evidence type="ECO:0000256" key="5">
    <source>
        <dbReference type="ARBA" id="ARBA00023242"/>
    </source>
</evidence>
<keyword evidence="4" id="KW-0804">Transcription</keyword>
<dbReference type="GO" id="GO:0000976">
    <property type="term" value="F:transcription cis-regulatory region binding"/>
    <property type="evidence" value="ECO:0007669"/>
    <property type="project" value="TreeGrafter"/>
</dbReference>
<keyword evidence="3" id="KW-0238">DNA-binding</keyword>
<dbReference type="PROSITE" id="PS00463">
    <property type="entry name" value="ZN2_CY6_FUNGAL_1"/>
    <property type="match status" value="1"/>
</dbReference>
<dbReference type="GO" id="GO:0005634">
    <property type="term" value="C:nucleus"/>
    <property type="evidence" value="ECO:0007669"/>
    <property type="project" value="UniProtKB-SubCell"/>
</dbReference>
<evidence type="ECO:0000256" key="6">
    <source>
        <dbReference type="SAM" id="MobiDB-lite"/>
    </source>
</evidence>
<dbReference type="GO" id="GO:0008270">
    <property type="term" value="F:zinc ion binding"/>
    <property type="evidence" value="ECO:0007669"/>
    <property type="project" value="InterPro"/>
</dbReference>
<dbReference type="InterPro" id="IPR051089">
    <property type="entry name" value="prtT"/>
</dbReference>
<keyword evidence="2" id="KW-0805">Transcription regulation</keyword>
<feature type="compositionally biased region" description="Polar residues" evidence="6">
    <location>
        <begin position="168"/>
        <end position="184"/>
    </location>
</feature>
<feature type="region of interest" description="Disordered" evidence="6">
    <location>
        <begin position="168"/>
        <end position="191"/>
    </location>
</feature>
<dbReference type="Gene3D" id="4.10.240.10">
    <property type="entry name" value="Zn(2)-C6 fungal-type DNA-binding domain"/>
    <property type="match status" value="1"/>
</dbReference>